<sequence length="246" mass="26846">MTHRMGFWRLHNAELIEFLSLVLQTVAESGALPPKLAETVAVLRTRLAELEAMHKADPSSLFTGELLLLDEERDDLYTGLLAFCRAFAWHNNEALVGHGAALVHCIDNYGTAAEVARMPYSKESATIESLLADLARPELHAAITATGAGLWIAPLKAANDRFRERFIDRNDEQQQKEFLLSMKQQRGATAIAYDGFIKTLNAAIIMGDAGLGELAGKIQLLTESQQHVLAQRAGRAKAAKAPDATA</sequence>
<keyword evidence="2" id="KW-1185">Reference proteome</keyword>
<gene>
    <name evidence="1" type="ORF">E0486_12350</name>
</gene>
<dbReference type="AlphaFoldDB" id="A0A4R4E248"/>
<dbReference type="InterPro" id="IPR046228">
    <property type="entry name" value="DUF6261"/>
</dbReference>
<dbReference type="Proteomes" id="UP000295164">
    <property type="component" value="Unassembled WGS sequence"/>
</dbReference>
<organism evidence="1 2">
    <name type="scientific">Flaviaesturariibacter aridisoli</name>
    <dbReference type="NCBI Taxonomy" id="2545761"/>
    <lineage>
        <taxon>Bacteria</taxon>
        <taxon>Pseudomonadati</taxon>
        <taxon>Bacteroidota</taxon>
        <taxon>Chitinophagia</taxon>
        <taxon>Chitinophagales</taxon>
        <taxon>Chitinophagaceae</taxon>
        <taxon>Flaviaestuariibacter</taxon>
    </lineage>
</organism>
<dbReference type="RefSeq" id="WP_131852492.1">
    <property type="nucleotide sequence ID" value="NZ_SKFH01000022.1"/>
</dbReference>
<comment type="caution">
    <text evidence="1">The sequence shown here is derived from an EMBL/GenBank/DDBJ whole genome shotgun (WGS) entry which is preliminary data.</text>
</comment>
<proteinExistence type="predicted"/>
<name>A0A4R4E248_9BACT</name>
<reference evidence="1 2" key="1">
    <citation type="submission" date="2019-03" db="EMBL/GenBank/DDBJ databases">
        <authorList>
            <person name="Kim M.K.M."/>
        </authorList>
    </citation>
    <scope>NUCLEOTIDE SEQUENCE [LARGE SCALE GENOMIC DNA]</scope>
    <source>
        <strain evidence="1 2">17J68-15</strain>
    </source>
</reference>
<evidence type="ECO:0000313" key="1">
    <source>
        <dbReference type="EMBL" id="TCZ69300.1"/>
    </source>
</evidence>
<dbReference type="Pfam" id="PF19775">
    <property type="entry name" value="DUF6261"/>
    <property type="match status" value="1"/>
</dbReference>
<dbReference type="EMBL" id="SKFH01000022">
    <property type="protein sequence ID" value="TCZ69300.1"/>
    <property type="molecule type" value="Genomic_DNA"/>
</dbReference>
<protein>
    <submittedName>
        <fullName evidence="1">Uncharacterized protein</fullName>
    </submittedName>
</protein>
<evidence type="ECO:0000313" key="2">
    <source>
        <dbReference type="Proteomes" id="UP000295164"/>
    </source>
</evidence>
<dbReference type="OrthoDB" id="1150508at2"/>
<accession>A0A4R4E248</accession>